<reference evidence="3" key="1">
    <citation type="journal article" date="2022" name="New Phytol.">
        <title>Evolutionary transition to the ectomycorrhizal habit in the genomes of a hyperdiverse lineage of mushroom-forming fungi.</title>
        <authorList>
            <person name="Looney B."/>
            <person name="Miyauchi S."/>
            <person name="Morin E."/>
            <person name="Drula E."/>
            <person name="Courty P.E."/>
            <person name="Kohler A."/>
            <person name="Kuo A."/>
            <person name="LaButti K."/>
            <person name="Pangilinan J."/>
            <person name="Lipzen A."/>
            <person name="Riley R."/>
            <person name="Andreopoulos W."/>
            <person name="He G."/>
            <person name="Johnson J."/>
            <person name="Nolan M."/>
            <person name="Tritt A."/>
            <person name="Barry K.W."/>
            <person name="Grigoriev I.V."/>
            <person name="Nagy L.G."/>
            <person name="Hibbett D."/>
            <person name="Henrissat B."/>
            <person name="Matheny P.B."/>
            <person name="Labbe J."/>
            <person name="Martin F.M."/>
        </authorList>
    </citation>
    <scope>NUCLEOTIDE SEQUENCE</scope>
    <source>
        <strain evidence="3">BPL690</strain>
    </source>
</reference>
<feature type="chain" id="PRO_5042278439" description="Protein CPL1-like domain-containing protein" evidence="1">
    <location>
        <begin position="24"/>
        <end position="573"/>
    </location>
</feature>
<keyword evidence="4" id="KW-1185">Reference proteome</keyword>
<accession>A0AAD4MCC3</accession>
<sequence length="573" mass="61191">MTLIPRFLAAFSLLASLAPSVLANGANCKPHEFWYHNKSICVPNVAPNDSSSPPAGKSCPSPNSENWYWSNGKIPAACRPLPLRRATPLRLAKMVTRGTGKRVAASLLPPLPAALAHLTTALMMNSGITPKAAAFLTVDRPIPLAPQLVLIVHRSDGTGETFGIVVSLLTLVLLLQNALPAGNGSPSYGHGGHHWKKRNAQKLRVNNLCPNDLTACPIPGFHGLSTDYECIDTKNELQSCGGCSSTGGGQDCTSIRGAWNVGCEAGHCAGAFTRIFLVHDQAASSAMCNMPRFYQILFFVAHAASLTLIVFPWALTSSALAKPVARSSLSQSVTTHHVAERSTRVLKSKNSKVKAAVPPSSLLSNSPNASFHPHARSVHAVTKLSAGAYSRSDDTLDRIGDHITALNSYYSKAYTNSQALKACSSQASASASRQDGVPGRRPLEFERECASELTDFHANSQGFKTRLGQLSAAKGRAFYDPHDVVQVLIKDLIDVHKSALDYIVILVYNVPALGPIFGPIIYDIKCIIDEILDATENLTDAIINACKPLLQELVGEYGEAACKSGVEVIGICI</sequence>
<proteinExistence type="predicted"/>
<dbReference type="Proteomes" id="UP001203297">
    <property type="component" value="Unassembled WGS sequence"/>
</dbReference>
<keyword evidence="1" id="KW-0732">Signal</keyword>
<dbReference type="AlphaFoldDB" id="A0AAD4MCC3"/>
<name>A0AAD4MCC3_9AGAM</name>
<gene>
    <name evidence="3" type="ORF">B0F90DRAFT_1813155</name>
</gene>
<dbReference type="EMBL" id="WTXG01000001">
    <property type="protein sequence ID" value="KAI0307746.1"/>
    <property type="molecule type" value="Genomic_DNA"/>
</dbReference>
<feature type="signal peptide" evidence="1">
    <location>
        <begin position="1"/>
        <end position="23"/>
    </location>
</feature>
<evidence type="ECO:0000256" key="1">
    <source>
        <dbReference type="SAM" id="SignalP"/>
    </source>
</evidence>
<protein>
    <recommendedName>
        <fullName evidence="2">Protein CPL1-like domain-containing protein</fullName>
    </recommendedName>
</protein>
<dbReference type="InterPro" id="IPR038955">
    <property type="entry name" value="PriA/CPL1_fungi"/>
</dbReference>
<feature type="domain" description="Protein CPL1-like" evidence="2">
    <location>
        <begin position="228"/>
        <end position="269"/>
    </location>
</feature>
<comment type="caution">
    <text evidence="3">The sequence shown here is derived from an EMBL/GenBank/DDBJ whole genome shotgun (WGS) entry which is preliminary data.</text>
</comment>
<organism evidence="3 4">
    <name type="scientific">Multifurca ochricompacta</name>
    <dbReference type="NCBI Taxonomy" id="376703"/>
    <lineage>
        <taxon>Eukaryota</taxon>
        <taxon>Fungi</taxon>
        <taxon>Dikarya</taxon>
        <taxon>Basidiomycota</taxon>
        <taxon>Agaricomycotina</taxon>
        <taxon>Agaricomycetes</taxon>
        <taxon>Russulales</taxon>
        <taxon>Russulaceae</taxon>
        <taxon>Multifurca</taxon>
    </lineage>
</organism>
<dbReference type="PANTHER" id="PTHR35192">
    <property type="entry name" value="PROTEIN, PUTATIVE-RELATED"/>
    <property type="match status" value="1"/>
</dbReference>
<evidence type="ECO:0000313" key="3">
    <source>
        <dbReference type="EMBL" id="KAI0307746.1"/>
    </source>
</evidence>
<evidence type="ECO:0000313" key="4">
    <source>
        <dbReference type="Proteomes" id="UP001203297"/>
    </source>
</evidence>
<dbReference type="PANTHER" id="PTHR35192:SF2">
    <property type="entry name" value="APPLE DOMAIN-CONTAINING PROTEIN"/>
    <property type="match status" value="1"/>
</dbReference>
<dbReference type="InterPro" id="IPR048661">
    <property type="entry name" value="CPL1-like"/>
</dbReference>
<dbReference type="Pfam" id="PF21671">
    <property type="entry name" value="CPL1-like"/>
    <property type="match status" value="1"/>
</dbReference>
<evidence type="ECO:0000259" key="2">
    <source>
        <dbReference type="Pfam" id="PF21671"/>
    </source>
</evidence>